<evidence type="ECO:0000256" key="7">
    <source>
        <dbReference type="ARBA" id="ARBA00023237"/>
    </source>
</evidence>
<dbReference type="InterPro" id="IPR000531">
    <property type="entry name" value="Beta-barrel_TonB"/>
</dbReference>
<dbReference type="RefSeq" id="WP_377239955.1">
    <property type="nucleotide sequence ID" value="NZ_JBHLXP010000001.1"/>
</dbReference>
<dbReference type="EMBL" id="JBHLXP010000001">
    <property type="protein sequence ID" value="MFC0047067.1"/>
    <property type="molecule type" value="Genomic_DNA"/>
</dbReference>
<evidence type="ECO:0000259" key="12">
    <source>
        <dbReference type="Pfam" id="PF07715"/>
    </source>
</evidence>
<reference evidence="13 14" key="1">
    <citation type="submission" date="2024-09" db="EMBL/GenBank/DDBJ databases">
        <authorList>
            <person name="Sun Q."/>
            <person name="Mori K."/>
        </authorList>
    </citation>
    <scope>NUCLEOTIDE SEQUENCE [LARGE SCALE GENOMIC DNA]</scope>
    <source>
        <strain evidence="13 14">KCTC 23315</strain>
    </source>
</reference>
<dbReference type="Pfam" id="PF00593">
    <property type="entry name" value="TonB_dep_Rec_b-barrel"/>
    <property type="match status" value="1"/>
</dbReference>
<keyword evidence="2 8" id="KW-0813">Transport</keyword>
<dbReference type="InterPro" id="IPR037066">
    <property type="entry name" value="Plug_dom_sf"/>
</dbReference>
<gene>
    <name evidence="13" type="ORF">ACFFJP_02040</name>
</gene>
<keyword evidence="13" id="KW-0675">Receptor</keyword>
<comment type="similarity">
    <text evidence="8 9">Belongs to the TonB-dependent receptor family.</text>
</comment>
<name>A0ABV6B8A5_9GAMM</name>
<evidence type="ECO:0000256" key="9">
    <source>
        <dbReference type="RuleBase" id="RU003357"/>
    </source>
</evidence>
<evidence type="ECO:0000313" key="13">
    <source>
        <dbReference type="EMBL" id="MFC0047067.1"/>
    </source>
</evidence>
<feature type="domain" description="TonB-dependent receptor-like beta-barrel" evidence="11">
    <location>
        <begin position="329"/>
        <end position="900"/>
    </location>
</feature>
<dbReference type="PANTHER" id="PTHR47234">
    <property type="match status" value="1"/>
</dbReference>
<feature type="signal peptide" evidence="10">
    <location>
        <begin position="1"/>
        <end position="32"/>
    </location>
</feature>
<keyword evidence="3 8" id="KW-1134">Transmembrane beta strand</keyword>
<dbReference type="SUPFAM" id="SSF56935">
    <property type="entry name" value="Porins"/>
    <property type="match status" value="1"/>
</dbReference>
<evidence type="ECO:0000259" key="11">
    <source>
        <dbReference type="Pfam" id="PF00593"/>
    </source>
</evidence>
<dbReference type="InterPro" id="IPR039426">
    <property type="entry name" value="TonB-dep_rcpt-like"/>
</dbReference>
<dbReference type="Gene3D" id="2.40.170.20">
    <property type="entry name" value="TonB-dependent receptor, beta-barrel domain"/>
    <property type="match status" value="1"/>
</dbReference>
<dbReference type="PANTHER" id="PTHR47234:SF2">
    <property type="entry name" value="TONB-DEPENDENT RECEPTOR"/>
    <property type="match status" value="1"/>
</dbReference>
<evidence type="ECO:0000256" key="5">
    <source>
        <dbReference type="ARBA" id="ARBA00023077"/>
    </source>
</evidence>
<feature type="domain" description="TonB-dependent receptor plug" evidence="12">
    <location>
        <begin position="61"/>
        <end position="171"/>
    </location>
</feature>
<evidence type="ECO:0000256" key="1">
    <source>
        <dbReference type="ARBA" id="ARBA00004571"/>
    </source>
</evidence>
<dbReference type="Proteomes" id="UP001589813">
    <property type="component" value="Unassembled WGS sequence"/>
</dbReference>
<keyword evidence="14" id="KW-1185">Reference proteome</keyword>
<evidence type="ECO:0000256" key="6">
    <source>
        <dbReference type="ARBA" id="ARBA00023136"/>
    </source>
</evidence>
<feature type="chain" id="PRO_5045729956" evidence="10">
    <location>
        <begin position="33"/>
        <end position="939"/>
    </location>
</feature>
<keyword evidence="10" id="KW-0732">Signal</keyword>
<keyword evidence="4 8" id="KW-0812">Transmembrane</keyword>
<accession>A0ABV6B8A5</accession>
<organism evidence="13 14">
    <name type="scientific">Rheinheimera tilapiae</name>
    <dbReference type="NCBI Taxonomy" id="875043"/>
    <lineage>
        <taxon>Bacteria</taxon>
        <taxon>Pseudomonadati</taxon>
        <taxon>Pseudomonadota</taxon>
        <taxon>Gammaproteobacteria</taxon>
        <taxon>Chromatiales</taxon>
        <taxon>Chromatiaceae</taxon>
        <taxon>Rheinheimera</taxon>
    </lineage>
</organism>
<evidence type="ECO:0000256" key="2">
    <source>
        <dbReference type="ARBA" id="ARBA00022448"/>
    </source>
</evidence>
<dbReference type="Gene3D" id="2.170.130.10">
    <property type="entry name" value="TonB-dependent receptor, plug domain"/>
    <property type="match status" value="1"/>
</dbReference>
<keyword evidence="7 8" id="KW-0998">Cell outer membrane</keyword>
<evidence type="ECO:0000256" key="3">
    <source>
        <dbReference type="ARBA" id="ARBA00022452"/>
    </source>
</evidence>
<comment type="subcellular location">
    <subcellularLocation>
        <location evidence="1 8">Cell outer membrane</location>
        <topology evidence="1 8">Multi-pass membrane protein</topology>
    </subcellularLocation>
</comment>
<evidence type="ECO:0000313" key="14">
    <source>
        <dbReference type="Proteomes" id="UP001589813"/>
    </source>
</evidence>
<dbReference type="InterPro" id="IPR012910">
    <property type="entry name" value="Plug_dom"/>
</dbReference>
<dbReference type="Pfam" id="PF07715">
    <property type="entry name" value="Plug"/>
    <property type="match status" value="1"/>
</dbReference>
<proteinExistence type="inferred from homology"/>
<evidence type="ECO:0000256" key="4">
    <source>
        <dbReference type="ARBA" id="ARBA00022692"/>
    </source>
</evidence>
<dbReference type="InterPro" id="IPR036942">
    <property type="entry name" value="Beta-barrel_TonB_sf"/>
</dbReference>
<comment type="caution">
    <text evidence="13">The sequence shown here is derived from an EMBL/GenBank/DDBJ whole genome shotgun (WGS) entry which is preliminary data.</text>
</comment>
<keyword evidence="5 9" id="KW-0798">TonB box</keyword>
<keyword evidence="6 8" id="KW-0472">Membrane</keyword>
<sequence>MFIANKLHKSIRTALVLGTTASALTFMSSASAVQTTETTNKKDVERIQVTGSSIKRTDMEGALPVQVMNREDIDKTGLTSAGELIQSLPAMQGFTVAAQSVGGGGGGQKTASLRGLGSEYTLVLLNGRRLAPRGSGSTIDLNSIPLAAIERIEVLTDGASAIYGSDAIAGVVNFITKSDMQGFNLSARYNKPQETGGESNNISASAGFGDFDADGYNVLVSVSRDDQAQLKSTDRKFAKSGIIPFRYNETDYTFVAGSPNGIPANAQVFLSGSNTPLVFSPYARTNGGCPQDTFAEGTECSWDFTSTIEVFPESVRDNLMINSLFKVTDDFRVFANFNATDYSETNRVAPYPTGYFPLPLTSPVVQQWIMPNLTPAQRATVTGVNARWRALPVGTRATEWNNKATNLVLGFEGVSGDLDYSGGYTYSINDSTQNFVGGWLLRDDFVNLMRSGTIDIFTTPDKLSTANRDALMKTVYNGEWTNDKTTMQAVDLKASMPVFELPAGQVYIGTGAEYRKMDYSNKIADANEQEKILFLGRDTAYDLDRDSYGLFSEAIVPVMEGMELSAAVRYDSIGAVYNGSTYNAAGFPIKGSSGFTVNDDMSDVTYKMSLKYQATDDLLLRGSAGTGFKAPSMLDIAQPRVPAGVTGGSYDCPFAANDPKAAWCLSTRSQYTVFTQGSPALKPETSEQFAYGFVYAPSKDFSLALDYWRINMENLVTGLTEAQIFADAARYYDRFLPNTNLATGRTELAILRSSVNVGKSITRGVDWDLMVGHDLSFGRWTTSFAGTYLLQKEYTRPGTTDDWISSLGRFGANQAVDFRTIAKWTNSLQHGDFSHSVILSYRSGYEDRAITAASREVRLGGTGGAGVAIQLAVPSYSTVNYQTSYKGIENTVLTFGINNLTDVAPPLSLRGGQGHQTGYDHRYTDAFGRTFYLGVDYSF</sequence>
<evidence type="ECO:0000256" key="8">
    <source>
        <dbReference type="PROSITE-ProRule" id="PRU01360"/>
    </source>
</evidence>
<protein>
    <submittedName>
        <fullName evidence="13">TonB-dependent receptor</fullName>
    </submittedName>
</protein>
<evidence type="ECO:0000256" key="10">
    <source>
        <dbReference type="SAM" id="SignalP"/>
    </source>
</evidence>
<dbReference type="CDD" id="cd01347">
    <property type="entry name" value="ligand_gated_channel"/>
    <property type="match status" value="1"/>
</dbReference>
<dbReference type="PROSITE" id="PS52016">
    <property type="entry name" value="TONB_DEPENDENT_REC_3"/>
    <property type="match status" value="1"/>
</dbReference>